<dbReference type="PRINTS" id="PR00069">
    <property type="entry name" value="ALDKETRDTASE"/>
</dbReference>
<dbReference type="PANTHER" id="PTHR43638:SF3">
    <property type="entry name" value="ALDEHYDE REDUCTASE"/>
    <property type="match status" value="1"/>
</dbReference>
<dbReference type="Proteomes" id="UP000620075">
    <property type="component" value="Unassembled WGS sequence"/>
</dbReference>
<evidence type="ECO:0000313" key="3">
    <source>
        <dbReference type="Proteomes" id="UP000620075"/>
    </source>
</evidence>
<reference evidence="2 3" key="1">
    <citation type="submission" date="2020-10" db="EMBL/GenBank/DDBJ databases">
        <title>Ca. Dormibacterota MAGs.</title>
        <authorList>
            <person name="Montgomery K."/>
        </authorList>
    </citation>
    <scope>NUCLEOTIDE SEQUENCE [LARGE SCALE GENOMIC DNA]</scope>
    <source>
        <strain evidence="2">SC8811_S16_3</strain>
    </source>
</reference>
<accession>A0A934NEL6</accession>
<dbReference type="AlphaFoldDB" id="A0A934NEL6"/>
<gene>
    <name evidence="2" type="ORF">JF888_14540</name>
</gene>
<comment type="caution">
    <text evidence="2">The sequence shown here is derived from an EMBL/GenBank/DDBJ whole genome shotgun (WGS) entry which is preliminary data.</text>
</comment>
<proteinExistence type="predicted"/>
<name>A0A934NEL6_9BACT</name>
<dbReference type="EMBL" id="JAEKNQ010000057">
    <property type="protein sequence ID" value="MBJ7604383.1"/>
    <property type="molecule type" value="Genomic_DNA"/>
</dbReference>
<dbReference type="PANTHER" id="PTHR43638">
    <property type="entry name" value="OXIDOREDUCTASE, ALDO/KETO REDUCTASE FAMILY PROTEIN"/>
    <property type="match status" value="1"/>
</dbReference>
<dbReference type="InterPro" id="IPR020471">
    <property type="entry name" value="AKR"/>
</dbReference>
<dbReference type="RefSeq" id="WP_338181935.1">
    <property type="nucleotide sequence ID" value="NZ_JAEKNQ010000057.1"/>
</dbReference>
<dbReference type="InterPro" id="IPR036812">
    <property type="entry name" value="NAD(P)_OxRdtase_dom_sf"/>
</dbReference>
<protein>
    <submittedName>
        <fullName evidence="2">Aldo/keto reductase</fullName>
    </submittedName>
</protein>
<feature type="domain" description="NADP-dependent oxidoreductase" evidence="1">
    <location>
        <begin position="14"/>
        <end position="297"/>
    </location>
</feature>
<dbReference type="InterPro" id="IPR023210">
    <property type="entry name" value="NADP_OxRdtase_dom"/>
</dbReference>
<evidence type="ECO:0000313" key="2">
    <source>
        <dbReference type="EMBL" id="MBJ7604383.1"/>
    </source>
</evidence>
<evidence type="ECO:0000259" key="1">
    <source>
        <dbReference type="Pfam" id="PF00248"/>
    </source>
</evidence>
<organism evidence="2 3">
    <name type="scientific">Candidatus Dormiibacter inghamiae</name>
    <dbReference type="NCBI Taxonomy" id="3127013"/>
    <lineage>
        <taxon>Bacteria</taxon>
        <taxon>Bacillati</taxon>
        <taxon>Candidatus Dormiibacterota</taxon>
        <taxon>Candidatus Dormibacteria</taxon>
        <taxon>Candidatus Dormibacterales</taxon>
        <taxon>Candidatus Dormibacteraceae</taxon>
        <taxon>Candidatus Dormiibacter</taxon>
    </lineage>
</organism>
<dbReference type="Pfam" id="PF00248">
    <property type="entry name" value="Aldo_ket_red"/>
    <property type="match status" value="1"/>
</dbReference>
<dbReference type="SUPFAM" id="SSF51430">
    <property type="entry name" value="NAD(P)-linked oxidoreductase"/>
    <property type="match status" value="1"/>
</dbReference>
<dbReference type="Gene3D" id="3.20.20.100">
    <property type="entry name" value="NADP-dependent oxidoreductase domain"/>
    <property type="match status" value="1"/>
</dbReference>
<dbReference type="GO" id="GO:0016491">
    <property type="term" value="F:oxidoreductase activity"/>
    <property type="evidence" value="ECO:0007669"/>
    <property type="project" value="InterPro"/>
</dbReference>
<sequence>MRYVEAGGERISVIGLGTWQFGSGEWGYGGEYAERTAGEIVNRALDFGINLIDTAEIYGLGRSERIVGRAIAGRREQAFLASKVFPVLPLPLVIRRRARRSARRLQVEQIDLYQLHFPNPLVPASAQLGGMRQLLMQGLIRHAGVSNYSLAAWQRADRALSSPVLSNQVSYSLLQQQPRAGLVPFAQREGRIVIAYSPLSQGALSGRYGPERRPSGRIRRLNPLFRRPQRLAVLGAELRAVGERHGATAPQVALAWLVNQPQVVAIPGASSVAQLEENAAAGDLRLDTEDIVRLDTAVARFHSA</sequence>